<evidence type="ECO:0000313" key="3">
    <source>
        <dbReference type="Proteomes" id="UP000272888"/>
    </source>
</evidence>
<comment type="caution">
    <text evidence="2">The sequence shown here is derived from an EMBL/GenBank/DDBJ whole genome shotgun (WGS) entry which is preliminary data.</text>
</comment>
<name>A0A3A8QG63_9BACT</name>
<dbReference type="GO" id="GO:0006508">
    <property type="term" value="P:proteolysis"/>
    <property type="evidence" value="ECO:0007669"/>
    <property type="project" value="InterPro"/>
</dbReference>
<sequence length="795" mass="87340">MDLKTRALVVGIDDYRFQPLTSAVNDAQAFARALATLGLVAPADITLLTAPGTGATMEQLLEALDHVYRHGATLDRFYFFFAGHGLLAFSNASRTQTRTALVASDARGIEDGRKLLDLDELRDKLQLAGPQEQFYFIDACRDLDYEIQPEVSAMGFSGVAPGAARTQATLFAVSPLGKARGRRGGHGVMTTHLLEALRGEGVATDFDADEDQFVVTFQSLHAHVLARVLHALQEEPLWSRKYNAPEVAFRGPLPRPLRIIEAVPDAPLTIHIEPDQAAAQTKIEVALRRMPLKEMCLPPRGNHDTLLLKPHRYSIRVDSAHGTPEPTRTTVDVRSTRELTVRITGSAGAPQSSQNTAGEPVERIAQALAAAPGTGTLSAWTEEPTAMIRVVGLEPPYLVQEARERLEASLPCGPYRVTFRLGLEVFGTRDIYILAHQRVDLHPDALHSPLVREAIPPMGDRVMPSEIVGPMQAAVLPTLLPLIALKSFDRNNTFLRRKPELINSWALAHRGQSPFAVMVALDGDWKRDPSMLLRRIRVLPCDGFEGHANGSGLKLKLLPGPNTLMGSPGAPGTGFDRIGMLLARGTSSFSIQIHAGALGTLQVACAGQPQRLTVISLTLRPDGTFDLSQNLLRIPDVTYQEPVLDLPYPRLVRALQLGQQLYASGELLDTGRCNDHLRELLDAKWVDPLLGCMAYLAEHRRASNDPAWQDQQHAAARNLQTYFGDLPDVRLIQSLDSGHFDGASWEGSHSPAIPVLADSLRELVRLGSDTWPLVGKYEHLLRRIQPHQPWTCFWI</sequence>
<keyword evidence="3" id="KW-1185">Reference proteome</keyword>
<dbReference type="Pfam" id="PF00656">
    <property type="entry name" value="Peptidase_C14"/>
    <property type="match status" value="1"/>
</dbReference>
<organism evidence="2 3">
    <name type="scientific">Corallococcus llansteffanensis</name>
    <dbReference type="NCBI Taxonomy" id="2316731"/>
    <lineage>
        <taxon>Bacteria</taxon>
        <taxon>Pseudomonadati</taxon>
        <taxon>Myxococcota</taxon>
        <taxon>Myxococcia</taxon>
        <taxon>Myxococcales</taxon>
        <taxon>Cystobacterineae</taxon>
        <taxon>Myxococcaceae</taxon>
        <taxon>Corallococcus</taxon>
    </lineage>
</organism>
<evidence type="ECO:0000259" key="1">
    <source>
        <dbReference type="Pfam" id="PF00656"/>
    </source>
</evidence>
<protein>
    <submittedName>
        <fullName evidence="2">Caspase family protein</fullName>
    </submittedName>
</protein>
<dbReference type="AlphaFoldDB" id="A0A3A8QG63"/>
<dbReference type="EMBL" id="RAWB01000025">
    <property type="protein sequence ID" value="RKH66671.1"/>
    <property type="molecule type" value="Genomic_DNA"/>
</dbReference>
<accession>A0A3A8QG63</accession>
<evidence type="ECO:0000313" key="2">
    <source>
        <dbReference type="EMBL" id="RKH66671.1"/>
    </source>
</evidence>
<reference evidence="3" key="1">
    <citation type="submission" date="2018-09" db="EMBL/GenBank/DDBJ databases">
        <authorList>
            <person name="Livingstone P.G."/>
            <person name="Whitworth D.E."/>
        </authorList>
    </citation>
    <scope>NUCLEOTIDE SEQUENCE [LARGE SCALE GENOMIC DNA]</scope>
    <source>
        <strain evidence="3">CA051B</strain>
    </source>
</reference>
<dbReference type="Gene3D" id="3.40.50.1460">
    <property type="match status" value="1"/>
</dbReference>
<proteinExistence type="predicted"/>
<feature type="domain" description="Peptidase C14 caspase" evidence="1">
    <location>
        <begin position="6"/>
        <end position="202"/>
    </location>
</feature>
<dbReference type="Proteomes" id="UP000272888">
    <property type="component" value="Unassembled WGS sequence"/>
</dbReference>
<dbReference type="GO" id="GO:0004197">
    <property type="term" value="F:cysteine-type endopeptidase activity"/>
    <property type="evidence" value="ECO:0007669"/>
    <property type="project" value="InterPro"/>
</dbReference>
<dbReference type="InterPro" id="IPR011600">
    <property type="entry name" value="Pept_C14_caspase"/>
</dbReference>
<gene>
    <name evidence="2" type="ORF">D7V93_04025</name>
</gene>